<keyword evidence="3" id="KW-1185">Reference proteome</keyword>
<dbReference type="OrthoDB" id="5520804at2"/>
<dbReference type="InterPro" id="IPR010640">
    <property type="entry name" value="Low_temperature_requirement_A"/>
</dbReference>
<proteinExistence type="predicted"/>
<feature type="transmembrane region" description="Helical" evidence="1">
    <location>
        <begin position="341"/>
        <end position="360"/>
    </location>
</feature>
<sequence>MSKADHRRRWIREEGAEKSRASFPELFFDLVFVFALVQLSHTLASDFTSATAGEAALLILAIWWVWINTTWVTNLLNTEREAVRHMLFILMFAGILMAIALPEAFGEHAMAFAAIYAAMQIGRSIFTAYAFFGADRQSAVAFMRISIWMVATSLLWIFGALADFEGRVVLWGLAIAVEYAVPLIRYWVPWLGAAPKETLSLAGEHMAERCALFVIICLGETILTTGRNAVEHMGSDMTFAVFCSAFVSTVAMWWIYFHHGQEKAAEKAENTGTPEAVAHNLFTYGHLPIVDGIILTAVGEDFSLSHSEDRGEATHVAAIVGGPALFLLGNIWVKVSAGSRFPLSHIVGVCLLAGISVASFALPNYATSLCATIALLIAALWEYVALRRMSSAMQG</sequence>
<dbReference type="EMBL" id="CP043498">
    <property type="protein sequence ID" value="QFY61114.1"/>
    <property type="molecule type" value="Genomic_DNA"/>
</dbReference>
<accession>A0A5Q0C9N0</accession>
<gene>
    <name evidence="2" type="ORF">FZ934_12245</name>
</gene>
<evidence type="ECO:0008006" key="4">
    <source>
        <dbReference type="Google" id="ProtNLM"/>
    </source>
</evidence>
<feature type="transmembrane region" description="Helical" evidence="1">
    <location>
        <begin position="366"/>
        <end position="386"/>
    </location>
</feature>
<evidence type="ECO:0000313" key="2">
    <source>
        <dbReference type="EMBL" id="QFY61114.1"/>
    </source>
</evidence>
<feature type="transmembrane region" description="Helical" evidence="1">
    <location>
        <begin position="209"/>
        <end position="226"/>
    </location>
</feature>
<organism evidence="2 3">
    <name type="scientific">Rhizobium grahamii</name>
    <dbReference type="NCBI Taxonomy" id="1120045"/>
    <lineage>
        <taxon>Bacteria</taxon>
        <taxon>Pseudomonadati</taxon>
        <taxon>Pseudomonadota</taxon>
        <taxon>Alphaproteobacteria</taxon>
        <taxon>Hyphomicrobiales</taxon>
        <taxon>Rhizobiaceae</taxon>
        <taxon>Rhizobium/Agrobacterium group</taxon>
        <taxon>Rhizobium</taxon>
    </lineage>
</organism>
<dbReference type="Pfam" id="PF06772">
    <property type="entry name" value="LtrA"/>
    <property type="match status" value="1"/>
</dbReference>
<dbReference type="PANTHER" id="PTHR36840:SF1">
    <property type="entry name" value="BLL5714 PROTEIN"/>
    <property type="match status" value="1"/>
</dbReference>
<reference evidence="2 3" key="1">
    <citation type="submission" date="2019-08" db="EMBL/GenBank/DDBJ databases">
        <title>Prosopis cineraria nodule microbiome.</title>
        <authorList>
            <person name="Ali R."/>
            <person name="Chaluvadi S.R."/>
            <person name="Wang X."/>
        </authorList>
    </citation>
    <scope>NUCLEOTIDE SEQUENCE [LARGE SCALE GENOMIC DNA]</scope>
    <source>
        <strain evidence="2 3">BG7</strain>
    </source>
</reference>
<feature type="transmembrane region" description="Helical" evidence="1">
    <location>
        <begin position="139"/>
        <end position="162"/>
    </location>
</feature>
<evidence type="ECO:0000256" key="1">
    <source>
        <dbReference type="SAM" id="Phobius"/>
    </source>
</evidence>
<dbReference type="KEGG" id="rgr:FZ934_12245"/>
<feature type="transmembrane region" description="Helical" evidence="1">
    <location>
        <begin position="47"/>
        <end position="66"/>
    </location>
</feature>
<dbReference type="Proteomes" id="UP000326881">
    <property type="component" value="Chromosome"/>
</dbReference>
<dbReference type="RefSeq" id="WP_153271277.1">
    <property type="nucleotide sequence ID" value="NZ_CP043498.1"/>
</dbReference>
<feature type="transmembrane region" description="Helical" evidence="1">
    <location>
        <begin position="111"/>
        <end position="132"/>
    </location>
</feature>
<keyword evidence="1" id="KW-0472">Membrane</keyword>
<keyword evidence="1" id="KW-0812">Transmembrane</keyword>
<protein>
    <recommendedName>
        <fullName evidence="4">Low temperature requirement protein A</fullName>
    </recommendedName>
</protein>
<dbReference type="AlphaFoldDB" id="A0A5Q0C9N0"/>
<keyword evidence="1" id="KW-1133">Transmembrane helix</keyword>
<dbReference type="PANTHER" id="PTHR36840">
    <property type="entry name" value="BLL5714 PROTEIN"/>
    <property type="match status" value="1"/>
</dbReference>
<name>A0A5Q0C9N0_9HYPH</name>
<feature type="transmembrane region" description="Helical" evidence="1">
    <location>
        <begin position="87"/>
        <end position="105"/>
    </location>
</feature>
<evidence type="ECO:0000313" key="3">
    <source>
        <dbReference type="Proteomes" id="UP000326881"/>
    </source>
</evidence>
<feature type="transmembrane region" description="Helical" evidence="1">
    <location>
        <begin position="168"/>
        <end position="188"/>
    </location>
</feature>
<feature type="transmembrane region" description="Helical" evidence="1">
    <location>
        <begin position="238"/>
        <end position="257"/>
    </location>
</feature>
<feature type="transmembrane region" description="Helical" evidence="1">
    <location>
        <begin position="21"/>
        <end position="41"/>
    </location>
</feature>